<accession>A0A5J6WIU9</accession>
<dbReference type="KEGG" id="mmaa:FR932_09660"/>
<dbReference type="Proteomes" id="UP000327424">
    <property type="component" value="Chromosome"/>
</dbReference>
<comment type="similarity">
    <text evidence="1">Belongs to the short-chain dehydrogenases/reductases (SDR) family.</text>
</comment>
<evidence type="ECO:0000256" key="1">
    <source>
        <dbReference type="ARBA" id="ARBA00006484"/>
    </source>
</evidence>
<dbReference type="InterPro" id="IPR002347">
    <property type="entry name" value="SDR_fam"/>
</dbReference>
<dbReference type="PANTHER" id="PTHR43669:SF3">
    <property type="entry name" value="ALCOHOL DEHYDROGENASE, PUTATIVE (AFU_ORTHOLOGUE AFUA_3G03445)-RELATED"/>
    <property type="match status" value="1"/>
</dbReference>
<dbReference type="RefSeq" id="WP_019443197.1">
    <property type="nucleotide sequence ID" value="NZ_ALOE01000046.1"/>
</dbReference>
<dbReference type="PANTHER" id="PTHR43669">
    <property type="entry name" value="5-KETO-D-GLUCONATE 5-REDUCTASE"/>
    <property type="match status" value="1"/>
</dbReference>
<sequence>MNNIKTATVAACFSVTAKIIIHNLIESGTKVVAFGRKGDDVRAKQMEDKYPGKLTVLLGDLADETESKALTAKAVSILGSIEAHYHCTGIFTWRYWKDIEVKEVEDIFSANFMTAFVFGREIFNAMALSGGGSIMFVSARDTVRNIPAGFGPYMASKLALNGLVESMAAEGAEHNIKINAILPTIVNTQVNRDAMPDADHSTWVDPAEMAELMIELTQPTKTNLSGSLIAFNGKMH</sequence>
<dbReference type="CDD" id="cd05233">
    <property type="entry name" value="SDR_c"/>
    <property type="match status" value="1"/>
</dbReference>
<evidence type="ECO:0000313" key="3">
    <source>
        <dbReference type="EMBL" id="QFI38099.1"/>
    </source>
</evidence>
<dbReference type="PRINTS" id="PR00081">
    <property type="entry name" value="GDHRDH"/>
</dbReference>
<dbReference type="EMBL" id="CP044399">
    <property type="protein sequence ID" value="QFI38099.1"/>
    <property type="molecule type" value="Genomic_DNA"/>
</dbReference>
<reference evidence="3 4" key="1">
    <citation type="submission" date="2019-09" db="EMBL/GenBank/DDBJ databases">
        <title>Hybrid Assembly of the complete Genome of the Deep-Sea Bacterium Moritella marina from long Nanopore and Illumina reads.</title>
        <authorList>
            <person name="Magin S."/>
            <person name="Georgoulis A."/>
            <person name="Papadimitriou K."/>
            <person name="Iliakis G."/>
            <person name="Vorgias C.E."/>
        </authorList>
    </citation>
    <scope>NUCLEOTIDE SEQUENCE [LARGE SCALE GENOMIC DNA]</scope>
    <source>
        <strain evidence="3 4">MP-1</strain>
    </source>
</reference>
<dbReference type="AlphaFoldDB" id="A0A5J6WIU9"/>
<dbReference type="Pfam" id="PF00106">
    <property type="entry name" value="adh_short"/>
    <property type="match status" value="1"/>
</dbReference>
<evidence type="ECO:0000313" key="4">
    <source>
        <dbReference type="Proteomes" id="UP000327424"/>
    </source>
</evidence>
<dbReference type="Gene3D" id="3.40.50.720">
    <property type="entry name" value="NAD(P)-binding Rossmann-like Domain"/>
    <property type="match status" value="1"/>
</dbReference>
<keyword evidence="4" id="KW-1185">Reference proteome</keyword>
<proteinExistence type="inferred from homology"/>
<dbReference type="InterPro" id="IPR036291">
    <property type="entry name" value="NAD(P)-bd_dom_sf"/>
</dbReference>
<dbReference type="GO" id="GO:0016491">
    <property type="term" value="F:oxidoreductase activity"/>
    <property type="evidence" value="ECO:0007669"/>
    <property type="project" value="UniProtKB-KW"/>
</dbReference>
<protein>
    <submittedName>
        <fullName evidence="3">SDR family NAD(P)-dependent oxidoreductase</fullName>
    </submittedName>
</protein>
<name>A0A5J6WIU9_MORMI</name>
<organism evidence="3 4">
    <name type="scientific">Moritella marina ATCC 15381</name>
    <dbReference type="NCBI Taxonomy" id="1202962"/>
    <lineage>
        <taxon>Bacteria</taxon>
        <taxon>Pseudomonadati</taxon>
        <taxon>Pseudomonadota</taxon>
        <taxon>Gammaproteobacteria</taxon>
        <taxon>Alteromonadales</taxon>
        <taxon>Moritellaceae</taxon>
        <taxon>Moritella</taxon>
    </lineage>
</organism>
<dbReference type="OrthoDB" id="118015at2"/>
<evidence type="ECO:0000256" key="2">
    <source>
        <dbReference type="ARBA" id="ARBA00023002"/>
    </source>
</evidence>
<dbReference type="SUPFAM" id="SSF51735">
    <property type="entry name" value="NAD(P)-binding Rossmann-fold domains"/>
    <property type="match status" value="1"/>
</dbReference>
<gene>
    <name evidence="3" type="ORF">FR932_09660</name>
</gene>
<keyword evidence="2" id="KW-0560">Oxidoreductase</keyword>